<dbReference type="RefSeq" id="WP_229526661.1">
    <property type="nucleotide sequence ID" value="NZ_JAFFQR010000112.1"/>
</dbReference>
<protein>
    <recommendedName>
        <fullName evidence="3">HEPN domain-containing protein</fullName>
    </recommendedName>
</protein>
<evidence type="ECO:0008006" key="3">
    <source>
        <dbReference type="Google" id="ProtNLM"/>
    </source>
</evidence>
<gene>
    <name evidence="1" type="ORF">ACFQ5D_03560</name>
</gene>
<dbReference type="EMBL" id="JBHTNZ010000003">
    <property type="protein sequence ID" value="MFD1460539.1"/>
    <property type="molecule type" value="Genomic_DNA"/>
</dbReference>
<evidence type="ECO:0000313" key="1">
    <source>
        <dbReference type="EMBL" id="MFD1460539.1"/>
    </source>
</evidence>
<reference evidence="2" key="1">
    <citation type="journal article" date="2019" name="Int. J. Syst. Evol. Microbiol.">
        <title>The Global Catalogue of Microorganisms (GCM) 10K type strain sequencing project: providing services to taxonomists for standard genome sequencing and annotation.</title>
        <authorList>
            <consortium name="The Broad Institute Genomics Platform"/>
            <consortium name="The Broad Institute Genome Sequencing Center for Infectious Disease"/>
            <person name="Wu L."/>
            <person name="Ma J."/>
        </authorList>
    </citation>
    <scope>NUCLEOTIDE SEQUENCE [LARGE SCALE GENOMIC DNA]</scope>
    <source>
        <strain evidence="2">CCM 9147</strain>
    </source>
</reference>
<comment type="caution">
    <text evidence="1">The sequence shown here is derived from an EMBL/GenBank/DDBJ whole genome shotgun (WGS) entry which is preliminary data.</text>
</comment>
<keyword evidence="2" id="KW-1185">Reference proteome</keyword>
<sequence>MDFQKIARYQMKLAQLMRDHKQFYNCLILCDRALFSMAKAIYVHRNQIIPSSFSLSMNDLLRLIHTDAEPSLDKVLFIGTVHYLVSGEDDASKEPMKLEEVDMLLYKTDHILKRLSQRIVADPSKRYPSIFKEKSFNRIIVD</sequence>
<accession>A0ABW4D761</accession>
<organism evidence="1 2">
    <name type="scientific">Paenibacillus farraposensis</name>
    <dbReference type="NCBI Taxonomy" id="2807095"/>
    <lineage>
        <taxon>Bacteria</taxon>
        <taxon>Bacillati</taxon>
        <taxon>Bacillota</taxon>
        <taxon>Bacilli</taxon>
        <taxon>Bacillales</taxon>
        <taxon>Paenibacillaceae</taxon>
        <taxon>Paenibacillus</taxon>
    </lineage>
</organism>
<dbReference type="Proteomes" id="UP001597340">
    <property type="component" value="Unassembled WGS sequence"/>
</dbReference>
<proteinExistence type="predicted"/>
<name>A0ABW4D761_9BACL</name>
<evidence type="ECO:0000313" key="2">
    <source>
        <dbReference type="Proteomes" id="UP001597340"/>
    </source>
</evidence>